<keyword evidence="6" id="KW-1185">Reference proteome</keyword>
<dbReference type="GO" id="GO:0016787">
    <property type="term" value="F:hydrolase activity"/>
    <property type="evidence" value="ECO:0007669"/>
    <property type="project" value="InterPro"/>
</dbReference>
<dbReference type="InterPro" id="IPR008040">
    <property type="entry name" value="Hydant_A_N"/>
</dbReference>
<evidence type="ECO:0000313" key="5">
    <source>
        <dbReference type="EMBL" id="KAE8165058.1"/>
    </source>
</evidence>
<feature type="domain" description="Hydantoinase/oxoprolinase N-terminal" evidence="2">
    <location>
        <begin position="5"/>
        <end position="180"/>
    </location>
</feature>
<dbReference type="Proteomes" id="UP000326950">
    <property type="component" value="Unassembled WGS sequence"/>
</dbReference>
<dbReference type="Gene3D" id="3.40.1610.10">
    <property type="entry name" value="CV3147-like domain"/>
    <property type="match status" value="1"/>
</dbReference>
<name>A0A5N6V277_ASPTM</name>
<evidence type="ECO:0000259" key="2">
    <source>
        <dbReference type="Pfam" id="PF05378"/>
    </source>
</evidence>
<dbReference type="InterPro" id="IPR045079">
    <property type="entry name" value="Oxoprolinase-like"/>
</dbReference>
<dbReference type="AlphaFoldDB" id="A0A5N6V277"/>
<sequence>MTKYRIGVDVGGTNTDAAIIDILAIDSPLRGVCASTKTPTTPDVTSGIYTAIQDALEQSHVDRQDVVSVAIGTTHFVNAVVQADSSRLSKVAVVRLCGPFTRQVPPFAEFPSDLKRIMGGPVFYLDGGLEIDGREIAPLNVDQIKATVKRIQDADIKTVALLGVFSPLDHNGIHEETCKKLMLGFDPSLSVVCSHSIGRIGFLERENATILNASILAFARKTVRAFCSAMAKLQLCCPLYLTQNDGTLTDAATAAELPIKTFASGPTNSVTGAAFLANLDRGGGPKQSNRQVLVVDIGGTTTDVCALLPSGFPRQAPNFVEVGGVRTAFSMPEVLSVGLGGGSRVVMDGQTGVVSVGPESVGHYLTSRAMVFGGDVITATDIVTASGKADIGDCKKVEHLPVEIVTKARQQIRKVLERAIDGMKISDQPVVLLLVGGGSVIHMDALNGVAECIIPPHHDSANAVGAAIAKVAGEIDVIELLEGRDEKQVLEAAKQRAVDAAVARGAEEEGVRIATVEKIPLAYATNKATRLVIKAIGDLAPLGIDNQAPLQSKVFQDSINDDLDANEDESININPPRETPHVATKPSLQIDLDTYQPDVRNNTWFISPVDLEFMAAGTGVLGTGGGGPSRIQYLHCLQFLQAPGYAGNMRVVKVASLRDSDVCVMGSWFGAPSVSSERLSAGTELALAIESCANITGNKDFHAIVTDEIGGGNGLSAFPSSVMYDIPVVDGDLMGRAYPTLEHCTPCVYGLSSTPCAVADGRGNVSIILHAESNRRAETMARSQCVDLGNKVAVSTAPLTGTQAKKYIIPNTISQAWYIGRAVYRARQSKTDMIQAIFDTSPGKILYTGKIIDVKRDVSRGYTTGYCLLAPLSSDERETTFSSTCGNSMAVNRYLVIPFQNEFLYAAYGDPDAPENISKQEVICTVPDLISILGQDGEAIGSQELRYGLKVNVIAMAAHPLWTTKEGLGIGGPEGFGLDMEWTKLGEYLEPRSVIEEFNRIE</sequence>
<evidence type="ECO:0008006" key="7">
    <source>
        <dbReference type="Google" id="ProtNLM"/>
    </source>
</evidence>
<dbReference type="PANTHER" id="PTHR11365:SF10">
    <property type="entry name" value="HYDANTOINASE_OXOPROLINASE"/>
    <property type="match status" value="1"/>
</dbReference>
<evidence type="ECO:0000259" key="1">
    <source>
        <dbReference type="Pfam" id="PF01968"/>
    </source>
</evidence>
<dbReference type="Pfam" id="PF20906">
    <property type="entry name" value="S-Me-THD_C"/>
    <property type="match status" value="1"/>
</dbReference>
<dbReference type="EMBL" id="ML738603">
    <property type="protein sequence ID" value="KAE8165058.1"/>
    <property type="molecule type" value="Genomic_DNA"/>
</dbReference>
<dbReference type="InterPro" id="IPR024071">
    <property type="entry name" value="S-Me-THD_C_sf"/>
</dbReference>
<reference evidence="5 6" key="1">
    <citation type="submission" date="2019-04" db="EMBL/GenBank/DDBJ databases">
        <title>Friends and foes A comparative genomics study of 23 Aspergillus species from section Flavi.</title>
        <authorList>
            <consortium name="DOE Joint Genome Institute"/>
            <person name="Kjaerbolling I."/>
            <person name="Vesth T."/>
            <person name="Frisvad J.C."/>
            <person name="Nybo J.L."/>
            <person name="Theobald S."/>
            <person name="Kildgaard S."/>
            <person name="Isbrandt T."/>
            <person name="Kuo A."/>
            <person name="Sato A."/>
            <person name="Lyhne E.K."/>
            <person name="Kogle M.E."/>
            <person name="Wiebenga A."/>
            <person name="Kun R.S."/>
            <person name="Lubbers R.J."/>
            <person name="Makela M.R."/>
            <person name="Barry K."/>
            <person name="Chovatia M."/>
            <person name="Clum A."/>
            <person name="Daum C."/>
            <person name="Haridas S."/>
            <person name="He G."/>
            <person name="LaButti K."/>
            <person name="Lipzen A."/>
            <person name="Mondo S."/>
            <person name="Riley R."/>
            <person name="Salamov A."/>
            <person name="Simmons B.A."/>
            <person name="Magnuson J.K."/>
            <person name="Henrissat B."/>
            <person name="Mortensen U.H."/>
            <person name="Larsen T.O."/>
            <person name="Devries R.P."/>
            <person name="Grigoriev I.V."/>
            <person name="Machida M."/>
            <person name="Baker S.E."/>
            <person name="Andersen M.R."/>
        </authorList>
    </citation>
    <scope>NUCLEOTIDE SEQUENCE [LARGE SCALE GENOMIC DNA]</scope>
    <source>
        <strain evidence="5 6">CBS 117626</strain>
    </source>
</reference>
<dbReference type="InterPro" id="IPR027479">
    <property type="entry name" value="S-Me-THD_N_sf"/>
</dbReference>
<dbReference type="SUPFAM" id="SSF160991">
    <property type="entry name" value="CV3147-like"/>
    <property type="match status" value="1"/>
</dbReference>
<feature type="domain" description="S-Me-THD N-terminal" evidence="3">
    <location>
        <begin position="610"/>
        <end position="768"/>
    </location>
</feature>
<dbReference type="InterPro" id="IPR048350">
    <property type="entry name" value="S-Me-THD-like_C"/>
</dbReference>
<feature type="domain" description="Hydantoinase A/oxoprolinase" evidence="1">
    <location>
        <begin position="205"/>
        <end position="387"/>
    </location>
</feature>
<dbReference type="OrthoDB" id="5404895at2759"/>
<proteinExistence type="predicted"/>
<dbReference type="InterPro" id="IPR010318">
    <property type="entry name" value="S-Me-THD_N"/>
</dbReference>
<dbReference type="Pfam" id="PF06032">
    <property type="entry name" value="S-Me-THD_N"/>
    <property type="match status" value="1"/>
</dbReference>
<gene>
    <name evidence="5" type="ORF">BDV40DRAFT_309872</name>
</gene>
<accession>A0A5N6V277</accession>
<organism evidence="5 6">
    <name type="scientific">Aspergillus tamarii</name>
    <dbReference type="NCBI Taxonomy" id="41984"/>
    <lineage>
        <taxon>Eukaryota</taxon>
        <taxon>Fungi</taxon>
        <taxon>Dikarya</taxon>
        <taxon>Ascomycota</taxon>
        <taxon>Pezizomycotina</taxon>
        <taxon>Eurotiomycetes</taxon>
        <taxon>Eurotiomycetidae</taxon>
        <taxon>Eurotiales</taxon>
        <taxon>Aspergillaceae</taxon>
        <taxon>Aspergillus</taxon>
        <taxon>Aspergillus subgen. Circumdati</taxon>
    </lineage>
</organism>
<dbReference type="Gene3D" id="3.30.420.40">
    <property type="match status" value="1"/>
</dbReference>
<protein>
    <recommendedName>
        <fullName evidence="7">Hydantoinase/oxoprolinase-domain-containing protein</fullName>
    </recommendedName>
</protein>
<dbReference type="PANTHER" id="PTHR11365">
    <property type="entry name" value="5-OXOPROLINASE RELATED"/>
    <property type="match status" value="1"/>
</dbReference>
<feature type="domain" description="S-Me-THD-like C-terminal" evidence="4">
    <location>
        <begin position="773"/>
        <end position="984"/>
    </location>
</feature>
<evidence type="ECO:0000259" key="4">
    <source>
        <dbReference type="Pfam" id="PF20906"/>
    </source>
</evidence>
<dbReference type="InterPro" id="IPR002821">
    <property type="entry name" value="Hydantoinase_A"/>
</dbReference>
<dbReference type="Pfam" id="PF01968">
    <property type="entry name" value="Hydantoinase_A"/>
    <property type="match status" value="1"/>
</dbReference>
<dbReference type="SUPFAM" id="SSF53067">
    <property type="entry name" value="Actin-like ATPase domain"/>
    <property type="match status" value="2"/>
</dbReference>
<evidence type="ECO:0000313" key="6">
    <source>
        <dbReference type="Proteomes" id="UP000326950"/>
    </source>
</evidence>
<evidence type="ECO:0000259" key="3">
    <source>
        <dbReference type="Pfam" id="PF06032"/>
    </source>
</evidence>
<dbReference type="InterPro" id="IPR043129">
    <property type="entry name" value="ATPase_NBD"/>
</dbReference>
<dbReference type="Pfam" id="PF05378">
    <property type="entry name" value="Hydant_A_N"/>
    <property type="match status" value="1"/>
</dbReference>
<dbReference type="Gene3D" id="2.40.390.10">
    <property type="entry name" value="CV3147-like"/>
    <property type="match status" value="1"/>
</dbReference>